<dbReference type="AlphaFoldDB" id="A0A222VWD6"/>
<dbReference type="PANTHER" id="PTHR36503:SF1">
    <property type="entry name" value="BLR2520 PROTEIN"/>
    <property type="match status" value="1"/>
</dbReference>
<sequence>MSPLAVTLPIADRHRAMDFYRDVLGFDPIGEPAEDGVPEPLSFRLGEGVELTLIPTGGFGWVLGEREVAERGVSECLFTMTVADEAEVVEVIERVRQAGGEVLGEPASRPWGYEATCTDLDGHVWQVLAAPAT</sequence>
<proteinExistence type="predicted"/>
<keyword evidence="2" id="KW-1185">Reference proteome</keyword>
<evidence type="ECO:0000313" key="1">
    <source>
        <dbReference type="EMBL" id="SDC87897.1"/>
    </source>
</evidence>
<dbReference type="EMBL" id="FMZE01000004">
    <property type="protein sequence ID" value="SDC87897.1"/>
    <property type="molecule type" value="Genomic_DNA"/>
</dbReference>
<dbReference type="SUPFAM" id="SSF54593">
    <property type="entry name" value="Glyoxalase/Bleomycin resistance protein/Dihydroxybiphenyl dioxygenase"/>
    <property type="match status" value="1"/>
</dbReference>
<organism evidence="1 2">
    <name type="scientific">Prauserella marina</name>
    <dbReference type="NCBI Taxonomy" id="530584"/>
    <lineage>
        <taxon>Bacteria</taxon>
        <taxon>Bacillati</taxon>
        <taxon>Actinomycetota</taxon>
        <taxon>Actinomycetes</taxon>
        <taxon>Pseudonocardiales</taxon>
        <taxon>Pseudonocardiaceae</taxon>
        <taxon>Prauserella</taxon>
    </lineage>
</organism>
<dbReference type="InterPro" id="IPR004360">
    <property type="entry name" value="Glyas_Fos-R_dOase_dom"/>
</dbReference>
<dbReference type="RefSeq" id="WP_091803198.1">
    <property type="nucleotide sequence ID" value="NZ_CP016353.1"/>
</dbReference>
<dbReference type="KEGG" id="pmad:BAY61_28390"/>
<name>A0A222VWD6_9PSEU</name>
<dbReference type="PANTHER" id="PTHR36503">
    <property type="entry name" value="BLR2520 PROTEIN"/>
    <property type="match status" value="1"/>
</dbReference>
<dbReference type="OrthoDB" id="9798430at2"/>
<evidence type="ECO:0000313" key="2">
    <source>
        <dbReference type="Proteomes" id="UP000199494"/>
    </source>
</evidence>
<accession>A0A222VWD6</accession>
<dbReference type="Gene3D" id="3.10.180.10">
    <property type="entry name" value="2,3-Dihydroxybiphenyl 1,2-Dioxygenase, domain 1"/>
    <property type="match status" value="1"/>
</dbReference>
<dbReference type="Proteomes" id="UP000199494">
    <property type="component" value="Unassembled WGS sequence"/>
</dbReference>
<dbReference type="InterPro" id="IPR037523">
    <property type="entry name" value="VOC_core"/>
</dbReference>
<gene>
    <name evidence="1" type="ORF">SAMN05421630_104257</name>
</gene>
<dbReference type="Pfam" id="PF00903">
    <property type="entry name" value="Glyoxalase"/>
    <property type="match status" value="1"/>
</dbReference>
<dbReference type="PROSITE" id="PS51819">
    <property type="entry name" value="VOC"/>
    <property type="match status" value="1"/>
</dbReference>
<dbReference type="STRING" id="530584.SAMN05421630_104257"/>
<protein>
    <submittedName>
        <fullName evidence="1">Uncharacterized protein</fullName>
    </submittedName>
</protein>
<dbReference type="InterPro" id="IPR029068">
    <property type="entry name" value="Glyas_Bleomycin-R_OHBP_Dase"/>
</dbReference>
<reference evidence="1 2" key="1">
    <citation type="submission" date="2016-10" db="EMBL/GenBank/DDBJ databases">
        <authorList>
            <person name="de Groot N.N."/>
        </authorList>
    </citation>
    <scope>NUCLEOTIDE SEQUENCE [LARGE SCALE GENOMIC DNA]</scope>
    <source>
        <strain evidence="1 2">CGMCC 4.5506</strain>
    </source>
</reference>